<dbReference type="GO" id="GO:0006511">
    <property type="term" value="P:ubiquitin-dependent protein catabolic process"/>
    <property type="evidence" value="ECO:0007669"/>
    <property type="project" value="InterPro"/>
</dbReference>
<dbReference type="GO" id="GO:0005737">
    <property type="term" value="C:cytoplasm"/>
    <property type="evidence" value="ECO:0007669"/>
    <property type="project" value="UniProtKB-SubCell"/>
</dbReference>
<proteinExistence type="inferred from homology"/>
<dbReference type="InterPro" id="IPR000426">
    <property type="entry name" value="Proteasome_asu_N"/>
</dbReference>
<name>A0A183R8W8_9TREM</name>
<evidence type="ECO:0000313" key="9">
    <source>
        <dbReference type="Proteomes" id="UP000050792"/>
    </source>
</evidence>
<evidence type="ECO:0000256" key="7">
    <source>
        <dbReference type="PROSITE-ProRule" id="PRU00808"/>
    </source>
</evidence>
<dbReference type="SMART" id="SM00948">
    <property type="entry name" value="Proteasome_A_N"/>
    <property type="match status" value="1"/>
</dbReference>
<dbReference type="SUPFAM" id="SSF56235">
    <property type="entry name" value="N-terminal nucleophile aminohydrolases (Ntn hydrolases)"/>
    <property type="match status" value="1"/>
</dbReference>
<keyword evidence="4" id="KW-0963">Cytoplasm</keyword>
<evidence type="ECO:0000259" key="8">
    <source>
        <dbReference type="SMART" id="SM00948"/>
    </source>
</evidence>
<accession>A0A183R8W8</accession>
<evidence type="ECO:0000256" key="2">
    <source>
        <dbReference type="ARBA" id="ARBA00004123"/>
    </source>
</evidence>
<comment type="subcellular location">
    <subcellularLocation>
        <location evidence="3">Cytoplasm</location>
    </subcellularLocation>
    <subcellularLocation>
        <location evidence="2">Nucleus</location>
    </subcellularLocation>
</comment>
<keyword evidence="6" id="KW-0539">Nucleus</keyword>
<evidence type="ECO:0000256" key="5">
    <source>
        <dbReference type="ARBA" id="ARBA00022942"/>
    </source>
</evidence>
<keyword evidence="9" id="KW-1185">Reference proteome</keyword>
<dbReference type="GO" id="GO:0019773">
    <property type="term" value="C:proteasome core complex, alpha-subunit complex"/>
    <property type="evidence" value="ECO:0007669"/>
    <property type="project" value="UniProtKB-UniRule"/>
</dbReference>
<reference evidence="10" key="2">
    <citation type="submission" date="2023-11" db="UniProtKB">
        <authorList>
            <consortium name="WormBaseParasite"/>
        </authorList>
    </citation>
    <scope>IDENTIFICATION</scope>
</reference>
<dbReference type="Pfam" id="PF10584">
    <property type="entry name" value="Proteasome_A_N"/>
    <property type="match status" value="1"/>
</dbReference>
<dbReference type="InterPro" id="IPR001353">
    <property type="entry name" value="Proteasome_sua/b"/>
</dbReference>
<feature type="domain" description="Proteasome alpha-type subunits" evidence="8">
    <location>
        <begin position="8"/>
        <end position="30"/>
    </location>
</feature>
<dbReference type="InterPro" id="IPR023332">
    <property type="entry name" value="Proteasome_alpha-type"/>
</dbReference>
<dbReference type="PANTHER" id="PTHR11599">
    <property type="entry name" value="PROTEASOME SUBUNIT ALPHA/BETA"/>
    <property type="match status" value="1"/>
</dbReference>
<keyword evidence="5 7" id="KW-0647">Proteasome</keyword>
<comment type="function">
    <text evidence="1">The proteasome is a multicatalytic proteinase complex which is characterized by its ability to cleave peptides with Arg, Phe, Tyr, Leu, and Glu adjacent to the leaving group at neutral or slightly basic pH. The proteasome has an ATP-dependent proteolytic activity.</text>
</comment>
<sequence length="254" mass="28087">MSSIGSGYDLTASQFSRGGNVFQIEYACKAVENSGTAIAIQGKDCVVFAVENIVTSKLYEPGCVKRIYNIDDHIGMVVMGFQTDAKAIVEAAREECANYRNSFGSRIPLYSLTERLAMYMHAHTLYSAVRPFGVSVLLGSYENDGPHLFVIEPSGLSYAYFGCAIGKAKQNATTEIEKLKMNDLSPEELIKEAAKIIYTVHDEIKDKNFELDLSWVGANTKGIHQPVPRKLFDEAETFAKQALEEADDLDDEVE</sequence>
<dbReference type="PROSITE" id="PS51475">
    <property type="entry name" value="PROTEASOME_ALPHA_2"/>
    <property type="match status" value="1"/>
</dbReference>
<dbReference type="GO" id="GO:0005634">
    <property type="term" value="C:nucleus"/>
    <property type="evidence" value="ECO:0007669"/>
    <property type="project" value="UniProtKB-SubCell"/>
</dbReference>
<organism evidence="9 10">
    <name type="scientific">Schistosoma rodhaini</name>
    <dbReference type="NCBI Taxonomy" id="6188"/>
    <lineage>
        <taxon>Eukaryota</taxon>
        <taxon>Metazoa</taxon>
        <taxon>Spiralia</taxon>
        <taxon>Lophotrochozoa</taxon>
        <taxon>Platyhelminthes</taxon>
        <taxon>Trematoda</taxon>
        <taxon>Digenea</taxon>
        <taxon>Strigeidida</taxon>
        <taxon>Schistosomatoidea</taxon>
        <taxon>Schistosomatidae</taxon>
        <taxon>Schistosoma</taxon>
    </lineage>
</organism>
<dbReference type="Pfam" id="PF00227">
    <property type="entry name" value="Proteasome"/>
    <property type="match status" value="1"/>
</dbReference>
<dbReference type="Gene3D" id="3.60.20.10">
    <property type="entry name" value="Glutamine Phosphoribosylpyrophosphate, subunit 1, domain 1"/>
    <property type="match status" value="1"/>
</dbReference>
<protein>
    <submittedName>
        <fullName evidence="10">Proteasome subunit alpha type-3</fullName>
    </submittedName>
</protein>
<dbReference type="InterPro" id="IPR050115">
    <property type="entry name" value="Proteasome_alpha"/>
</dbReference>
<comment type="similarity">
    <text evidence="7">Belongs to the peptidase T1A family.</text>
</comment>
<evidence type="ECO:0000256" key="4">
    <source>
        <dbReference type="ARBA" id="ARBA00022490"/>
    </source>
</evidence>
<dbReference type="InterPro" id="IPR029055">
    <property type="entry name" value="Ntn_hydrolases_N"/>
</dbReference>
<dbReference type="AlphaFoldDB" id="A0A183R8W8"/>
<evidence type="ECO:0000313" key="10">
    <source>
        <dbReference type="WBParaSite" id="SRDH1_78970.1"/>
    </source>
</evidence>
<evidence type="ECO:0000256" key="3">
    <source>
        <dbReference type="ARBA" id="ARBA00004496"/>
    </source>
</evidence>
<dbReference type="FunFam" id="3.60.20.10:FF:000007">
    <property type="entry name" value="Proteasome subunit alpha type"/>
    <property type="match status" value="1"/>
</dbReference>
<reference evidence="9" key="1">
    <citation type="submission" date="2022-06" db="EMBL/GenBank/DDBJ databases">
        <authorList>
            <person name="Berger JAMES D."/>
            <person name="Berger JAMES D."/>
        </authorList>
    </citation>
    <scope>NUCLEOTIDE SEQUENCE [LARGE SCALE GENOMIC DNA]</scope>
</reference>
<dbReference type="WBParaSite" id="SRDH1_78970.1">
    <property type="protein sequence ID" value="SRDH1_78970.1"/>
    <property type="gene ID" value="SRDH1_78970"/>
</dbReference>
<dbReference type="CDD" id="cd03751">
    <property type="entry name" value="proteasome_alpha_type_3"/>
    <property type="match status" value="1"/>
</dbReference>
<evidence type="ECO:0000256" key="1">
    <source>
        <dbReference type="ARBA" id="ARBA00002000"/>
    </source>
</evidence>
<dbReference type="Proteomes" id="UP000050792">
    <property type="component" value="Unassembled WGS sequence"/>
</dbReference>
<evidence type="ECO:0000256" key="6">
    <source>
        <dbReference type="ARBA" id="ARBA00023242"/>
    </source>
</evidence>